<keyword evidence="1" id="KW-1133">Transmembrane helix</keyword>
<name>A0A1F5YUL4_9BACT</name>
<evidence type="ECO:0008006" key="4">
    <source>
        <dbReference type="Google" id="ProtNLM"/>
    </source>
</evidence>
<dbReference type="InterPro" id="IPR018650">
    <property type="entry name" value="STSV1_Orf64"/>
</dbReference>
<feature type="transmembrane region" description="Helical" evidence="1">
    <location>
        <begin position="21"/>
        <end position="39"/>
    </location>
</feature>
<feature type="transmembrane region" description="Helical" evidence="1">
    <location>
        <begin position="150"/>
        <end position="169"/>
    </location>
</feature>
<dbReference type="EMBL" id="MFJD01000006">
    <property type="protein sequence ID" value="OGG03773.1"/>
    <property type="molecule type" value="Genomic_DNA"/>
</dbReference>
<protein>
    <recommendedName>
        <fullName evidence="4">DUF2079 domain-containing protein</fullName>
    </recommendedName>
</protein>
<sequence>MYNVKMTGPRKSDLKTLISRIFIVYLIALTVLYSALSVVRHNHFQSGGFDLGLYDQSVWQYSRLLWPYNTIKQRFILGDHLSLTLPLIAPLYRIWDDVRMLLIFQAFFVTFSAYPVYLLGLKKKLSHPVAIAVAVAYSLFYGIQYLIFFDFHPVAIGVGLIPWILYFLESGRHKAALVCIILLVLSVENMGLALAGIGCLYLFRKDTVKKALIFICGGILASLLASRVTAFFSPVGYEYLPQVVLNPLVMLSRFLDNPEKRQVWLFTVTSFGGLAIFSPGAMLAVLIDLAQYFLTGPVFSRMWSPFMHHRAILAPFLAYGAIDAAVFLSKKRIPFGITGGYLIVAMLFTQYFFHFPLNKLAKSEYWKEEAWMNDLRQLVLSVPANASVAAQQNLVPHLSHRREIYLVYPRMHSFENQPCGRTACWWLDFGGKPDFLTIDTRPNQWLTQTLESDENWRAAVTIMERTGFIIPESSFGDARLYQIIYSQMPI</sequence>
<dbReference type="STRING" id="1798374.A2Z33_04780"/>
<feature type="transmembrane region" description="Helical" evidence="1">
    <location>
        <begin position="101"/>
        <end position="119"/>
    </location>
</feature>
<feature type="transmembrane region" description="Helical" evidence="1">
    <location>
        <begin position="263"/>
        <end position="287"/>
    </location>
</feature>
<dbReference type="AlphaFoldDB" id="A0A1F5YUL4"/>
<feature type="transmembrane region" description="Helical" evidence="1">
    <location>
        <begin position="335"/>
        <end position="353"/>
    </location>
</feature>
<feature type="transmembrane region" description="Helical" evidence="1">
    <location>
        <begin position="212"/>
        <end position="233"/>
    </location>
</feature>
<feature type="transmembrane region" description="Helical" evidence="1">
    <location>
        <begin position="175"/>
        <end position="203"/>
    </location>
</feature>
<proteinExistence type="predicted"/>
<dbReference type="Pfam" id="PF09852">
    <property type="entry name" value="DUF2079"/>
    <property type="match status" value="1"/>
</dbReference>
<gene>
    <name evidence="2" type="ORF">A2Z33_04780</name>
</gene>
<evidence type="ECO:0000313" key="3">
    <source>
        <dbReference type="Proteomes" id="UP000178448"/>
    </source>
</evidence>
<dbReference type="Proteomes" id="UP000178448">
    <property type="component" value="Unassembled WGS sequence"/>
</dbReference>
<evidence type="ECO:0000256" key="1">
    <source>
        <dbReference type="SAM" id="Phobius"/>
    </source>
</evidence>
<comment type="caution">
    <text evidence="2">The sequence shown here is derived from an EMBL/GenBank/DDBJ whole genome shotgun (WGS) entry which is preliminary data.</text>
</comment>
<feature type="transmembrane region" description="Helical" evidence="1">
    <location>
        <begin position="307"/>
        <end position="328"/>
    </location>
</feature>
<organism evidence="2 3">
    <name type="scientific">Candidatus Gottesmanbacteria bacterium RBG_16_52_11</name>
    <dbReference type="NCBI Taxonomy" id="1798374"/>
    <lineage>
        <taxon>Bacteria</taxon>
        <taxon>Candidatus Gottesmaniibacteriota</taxon>
    </lineage>
</organism>
<keyword evidence="1" id="KW-0472">Membrane</keyword>
<feature type="transmembrane region" description="Helical" evidence="1">
    <location>
        <begin position="125"/>
        <end position="143"/>
    </location>
</feature>
<keyword evidence="1" id="KW-0812">Transmembrane</keyword>
<reference evidence="2 3" key="1">
    <citation type="journal article" date="2016" name="Nat. Commun.">
        <title>Thousands of microbial genomes shed light on interconnected biogeochemical processes in an aquifer system.</title>
        <authorList>
            <person name="Anantharaman K."/>
            <person name="Brown C.T."/>
            <person name="Hug L.A."/>
            <person name="Sharon I."/>
            <person name="Castelle C.J."/>
            <person name="Probst A.J."/>
            <person name="Thomas B.C."/>
            <person name="Singh A."/>
            <person name="Wilkins M.J."/>
            <person name="Karaoz U."/>
            <person name="Brodie E.L."/>
            <person name="Williams K.H."/>
            <person name="Hubbard S.S."/>
            <person name="Banfield J.F."/>
        </authorList>
    </citation>
    <scope>NUCLEOTIDE SEQUENCE [LARGE SCALE GENOMIC DNA]</scope>
</reference>
<evidence type="ECO:0000313" key="2">
    <source>
        <dbReference type="EMBL" id="OGG03773.1"/>
    </source>
</evidence>
<accession>A0A1F5YUL4</accession>